<accession>A0ABW5R8Y9</accession>
<gene>
    <name evidence="2" type="ORF">ACFSUC_06390</name>
</gene>
<keyword evidence="3" id="KW-1185">Reference proteome</keyword>
<dbReference type="RefSeq" id="WP_379928669.1">
    <property type="nucleotide sequence ID" value="NZ_JBHUMM010000010.1"/>
</dbReference>
<feature type="region of interest" description="Disordered" evidence="1">
    <location>
        <begin position="1"/>
        <end position="34"/>
    </location>
</feature>
<reference evidence="3" key="1">
    <citation type="journal article" date="2019" name="Int. J. Syst. Evol. Microbiol.">
        <title>The Global Catalogue of Microorganisms (GCM) 10K type strain sequencing project: providing services to taxonomists for standard genome sequencing and annotation.</title>
        <authorList>
            <consortium name="The Broad Institute Genomics Platform"/>
            <consortium name="The Broad Institute Genome Sequencing Center for Infectious Disease"/>
            <person name="Wu L."/>
            <person name="Ma J."/>
        </authorList>
    </citation>
    <scope>NUCLEOTIDE SEQUENCE [LARGE SCALE GENOMIC DNA]</scope>
    <source>
        <strain evidence="3">KCTC 33676</strain>
    </source>
</reference>
<dbReference type="Proteomes" id="UP001597497">
    <property type="component" value="Unassembled WGS sequence"/>
</dbReference>
<feature type="compositionally biased region" description="Basic residues" evidence="1">
    <location>
        <begin position="1"/>
        <end position="15"/>
    </location>
</feature>
<organism evidence="2 3">
    <name type="scientific">Marinicrinis sediminis</name>
    <dbReference type="NCBI Taxonomy" id="1652465"/>
    <lineage>
        <taxon>Bacteria</taxon>
        <taxon>Bacillati</taxon>
        <taxon>Bacillota</taxon>
        <taxon>Bacilli</taxon>
        <taxon>Bacillales</taxon>
        <taxon>Paenibacillaceae</taxon>
    </lineage>
</organism>
<feature type="compositionally biased region" description="Basic and acidic residues" evidence="1">
    <location>
        <begin position="16"/>
        <end position="28"/>
    </location>
</feature>
<protein>
    <submittedName>
        <fullName evidence="2">Uncharacterized protein</fullName>
    </submittedName>
</protein>
<proteinExistence type="predicted"/>
<evidence type="ECO:0000256" key="1">
    <source>
        <dbReference type="SAM" id="MobiDB-lite"/>
    </source>
</evidence>
<sequence length="134" mass="15215">MFSFMRKRHPHRHHDAAHDRKAAPDSKQSRSMQQRIEALEAQLSALKKDTVAGTVQVDYIHVERLVIDQPQFNHHFGQLGIKELSGKLNIGATSYGNLDAWLQDDKKEKKPKNPEKGPRKAQGPDVHIRAKPGK</sequence>
<comment type="caution">
    <text evidence="2">The sequence shown here is derived from an EMBL/GenBank/DDBJ whole genome shotgun (WGS) entry which is preliminary data.</text>
</comment>
<dbReference type="EMBL" id="JBHUMM010000010">
    <property type="protein sequence ID" value="MFD2671231.1"/>
    <property type="molecule type" value="Genomic_DNA"/>
</dbReference>
<feature type="compositionally biased region" description="Basic and acidic residues" evidence="1">
    <location>
        <begin position="103"/>
        <end position="118"/>
    </location>
</feature>
<evidence type="ECO:0000313" key="2">
    <source>
        <dbReference type="EMBL" id="MFD2671231.1"/>
    </source>
</evidence>
<name>A0ABW5R8Y9_9BACL</name>
<feature type="region of interest" description="Disordered" evidence="1">
    <location>
        <begin position="101"/>
        <end position="134"/>
    </location>
</feature>
<evidence type="ECO:0000313" key="3">
    <source>
        <dbReference type="Proteomes" id="UP001597497"/>
    </source>
</evidence>